<dbReference type="GO" id="GO:0016491">
    <property type="term" value="F:oxidoreductase activity"/>
    <property type="evidence" value="ECO:0007669"/>
    <property type="project" value="UniProtKB-KW"/>
</dbReference>
<dbReference type="Gene3D" id="1.10.1040.10">
    <property type="entry name" value="N-(1-d-carboxylethyl)-l-norvaline Dehydrogenase, domain 2"/>
    <property type="match status" value="1"/>
</dbReference>
<dbReference type="PANTHER" id="PTHR43580:SF2">
    <property type="entry name" value="CYTOKINE-LIKE NUCLEAR FACTOR N-PAC"/>
    <property type="match status" value="1"/>
</dbReference>
<dbReference type="AlphaFoldDB" id="A0A2P8DUY1"/>
<evidence type="ECO:0000259" key="4">
    <source>
        <dbReference type="Pfam" id="PF03446"/>
    </source>
</evidence>
<dbReference type="PIRSF" id="PIRSF000103">
    <property type="entry name" value="HIBADH"/>
    <property type="match status" value="1"/>
</dbReference>
<dbReference type="RefSeq" id="WP_106581172.1">
    <property type="nucleotide sequence ID" value="NZ_PYGA01000001.1"/>
</dbReference>
<dbReference type="GO" id="GO:0050661">
    <property type="term" value="F:NADP binding"/>
    <property type="evidence" value="ECO:0007669"/>
    <property type="project" value="InterPro"/>
</dbReference>
<protein>
    <submittedName>
        <fullName evidence="6">3-hydroxyisobutyrate dehydrogenase-like beta-hydroxyacid dehydrogenase</fullName>
    </submittedName>
</protein>
<dbReference type="Pfam" id="PF03446">
    <property type="entry name" value="NAD_binding_2"/>
    <property type="match status" value="1"/>
</dbReference>
<evidence type="ECO:0000256" key="2">
    <source>
        <dbReference type="ARBA" id="ARBA00023002"/>
    </source>
</evidence>
<dbReference type="InterPro" id="IPR048666">
    <property type="entry name" value="RedAm-like_C"/>
</dbReference>
<keyword evidence="3" id="KW-0732">Signal</keyword>
<feature type="domain" description="NADPH-dependent reductive aminase-like C-terminal" evidence="5">
    <location>
        <begin position="166"/>
        <end position="290"/>
    </location>
</feature>
<dbReference type="InterPro" id="IPR013328">
    <property type="entry name" value="6PGD_dom2"/>
</dbReference>
<dbReference type="SUPFAM" id="SSF51735">
    <property type="entry name" value="NAD(P)-binding Rossmann-fold domains"/>
    <property type="match status" value="1"/>
</dbReference>
<dbReference type="InterPro" id="IPR051265">
    <property type="entry name" value="HIBADH-related_NP60_sf"/>
</dbReference>
<dbReference type="PANTHER" id="PTHR43580">
    <property type="entry name" value="OXIDOREDUCTASE GLYR1-RELATED"/>
    <property type="match status" value="1"/>
</dbReference>
<dbReference type="InterPro" id="IPR006115">
    <property type="entry name" value="6PGDH_NADP-bd"/>
</dbReference>
<gene>
    <name evidence="6" type="ORF">CLV63_101494</name>
</gene>
<dbReference type="EMBL" id="PYGA01000001">
    <property type="protein sequence ID" value="PSL01015.1"/>
    <property type="molecule type" value="Genomic_DNA"/>
</dbReference>
<feature type="signal peptide" evidence="3">
    <location>
        <begin position="1"/>
        <end position="22"/>
    </location>
</feature>
<sequence length="298" mass="31065">MKDTSVKPVAVLGLGSMGSALARAFAAAGHPTTVWNRTAAKTGPLVAAGAHAADSVAEAVAAGPLVVTCLTGFDETRAALEPAGSALVGKDLVTLNSGAPIGARETATWAVGHGARFLAGSVKDVPDAIGGPETHLCYSGDREVFDEHVRTLRVLGGDTVHLGDEPDLAAFYEMAVGGLMLPALLGFFQGAAAIQSRGYTAAGIVPHAEKGLDMIKAGLPGFADQIDRRDYREPSSTIDLFRTLEQAEHDLGQESGVDVTWQKPIWDRLRQASDQGYGDQEISAVTEILRGPPNQGTQ</sequence>
<evidence type="ECO:0000256" key="1">
    <source>
        <dbReference type="ARBA" id="ARBA00009080"/>
    </source>
</evidence>
<dbReference type="InterPro" id="IPR036291">
    <property type="entry name" value="NAD(P)-bd_dom_sf"/>
</dbReference>
<organism evidence="6 7">
    <name type="scientific">Murinocardiopsis flavida</name>
    <dbReference type="NCBI Taxonomy" id="645275"/>
    <lineage>
        <taxon>Bacteria</taxon>
        <taxon>Bacillati</taxon>
        <taxon>Actinomycetota</taxon>
        <taxon>Actinomycetes</taxon>
        <taxon>Streptosporangiales</taxon>
        <taxon>Nocardiopsidaceae</taxon>
        <taxon>Murinocardiopsis</taxon>
    </lineage>
</organism>
<comment type="caution">
    <text evidence="6">The sequence shown here is derived from an EMBL/GenBank/DDBJ whole genome shotgun (WGS) entry which is preliminary data.</text>
</comment>
<evidence type="ECO:0000313" key="6">
    <source>
        <dbReference type="EMBL" id="PSL01015.1"/>
    </source>
</evidence>
<dbReference type="InterPro" id="IPR015815">
    <property type="entry name" value="HIBADH-related"/>
</dbReference>
<dbReference type="OrthoDB" id="4535742at2"/>
<evidence type="ECO:0000256" key="3">
    <source>
        <dbReference type="SAM" id="SignalP"/>
    </source>
</evidence>
<keyword evidence="2" id="KW-0560">Oxidoreductase</keyword>
<name>A0A2P8DUY1_9ACTN</name>
<feature type="chain" id="PRO_5039037979" evidence="3">
    <location>
        <begin position="23"/>
        <end position="298"/>
    </location>
</feature>
<evidence type="ECO:0000259" key="5">
    <source>
        <dbReference type="Pfam" id="PF21761"/>
    </source>
</evidence>
<reference evidence="6 7" key="1">
    <citation type="submission" date="2018-03" db="EMBL/GenBank/DDBJ databases">
        <title>Genomic Encyclopedia of Archaeal and Bacterial Type Strains, Phase II (KMG-II): from individual species to whole genera.</title>
        <authorList>
            <person name="Goeker M."/>
        </authorList>
    </citation>
    <scope>NUCLEOTIDE SEQUENCE [LARGE SCALE GENOMIC DNA]</scope>
    <source>
        <strain evidence="6 7">DSM 45312</strain>
    </source>
</reference>
<keyword evidence="7" id="KW-1185">Reference proteome</keyword>
<dbReference type="Pfam" id="PF21761">
    <property type="entry name" value="RedAm-like_C"/>
    <property type="match status" value="1"/>
</dbReference>
<proteinExistence type="inferred from homology"/>
<evidence type="ECO:0000313" key="7">
    <source>
        <dbReference type="Proteomes" id="UP000240542"/>
    </source>
</evidence>
<accession>A0A2P8DUY1</accession>
<dbReference type="Gene3D" id="3.40.50.720">
    <property type="entry name" value="NAD(P)-binding Rossmann-like Domain"/>
    <property type="match status" value="1"/>
</dbReference>
<dbReference type="Proteomes" id="UP000240542">
    <property type="component" value="Unassembled WGS sequence"/>
</dbReference>
<comment type="similarity">
    <text evidence="1">Belongs to the HIBADH-related family.</text>
</comment>
<feature type="domain" description="6-phosphogluconate dehydrogenase NADP-binding" evidence="4">
    <location>
        <begin position="9"/>
        <end position="161"/>
    </location>
</feature>